<dbReference type="EMBL" id="CAOQHR010000006">
    <property type="protein sequence ID" value="CAI6336216.1"/>
    <property type="molecule type" value="Genomic_DNA"/>
</dbReference>
<dbReference type="Proteomes" id="UP001152607">
    <property type="component" value="Unassembled WGS sequence"/>
</dbReference>
<accession>A0A9W4XSR7</accession>
<reference evidence="1" key="1">
    <citation type="submission" date="2023-01" db="EMBL/GenBank/DDBJ databases">
        <authorList>
            <person name="Van Ghelder C."/>
            <person name="Rancurel C."/>
        </authorList>
    </citation>
    <scope>NUCLEOTIDE SEQUENCE</scope>
    <source>
        <strain evidence="1">CNCM I-4278</strain>
    </source>
</reference>
<proteinExistence type="predicted"/>
<name>A0A9W4XSR7_9PLEO</name>
<sequence>MPYETGVEHQIYNMRFSLCTILATSSVVVNAALNGEEFWTREKGGKTQACFHEGNDWYYCTAALPGSWRDYPYALAIGDGYYVELNADGKGLVNIFSDNGW</sequence>
<gene>
    <name evidence="1" type="ORF">PDIGIT_LOCUS9308</name>
</gene>
<evidence type="ECO:0000313" key="1">
    <source>
        <dbReference type="EMBL" id="CAI6336216.1"/>
    </source>
</evidence>
<keyword evidence="2" id="KW-1185">Reference proteome</keyword>
<evidence type="ECO:0000313" key="2">
    <source>
        <dbReference type="Proteomes" id="UP001152607"/>
    </source>
</evidence>
<organism evidence="1 2">
    <name type="scientific">Periconia digitata</name>
    <dbReference type="NCBI Taxonomy" id="1303443"/>
    <lineage>
        <taxon>Eukaryota</taxon>
        <taxon>Fungi</taxon>
        <taxon>Dikarya</taxon>
        <taxon>Ascomycota</taxon>
        <taxon>Pezizomycotina</taxon>
        <taxon>Dothideomycetes</taxon>
        <taxon>Pleosporomycetidae</taxon>
        <taxon>Pleosporales</taxon>
        <taxon>Massarineae</taxon>
        <taxon>Periconiaceae</taxon>
        <taxon>Periconia</taxon>
    </lineage>
</organism>
<dbReference type="AlphaFoldDB" id="A0A9W4XSR7"/>
<comment type="caution">
    <text evidence="1">The sequence shown here is derived from an EMBL/GenBank/DDBJ whole genome shotgun (WGS) entry which is preliminary data.</text>
</comment>
<dbReference type="OrthoDB" id="3750170at2759"/>
<protein>
    <submittedName>
        <fullName evidence="1">Uncharacterized protein</fullName>
    </submittedName>
</protein>